<comment type="similarity">
    <text evidence="9">Belongs to the glycosyltransferase 9 family.</text>
</comment>
<keyword evidence="4" id="KW-0997">Cell inner membrane</keyword>
<evidence type="ECO:0000256" key="5">
    <source>
        <dbReference type="ARBA" id="ARBA00022676"/>
    </source>
</evidence>
<evidence type="ECO:0000256" key="6">
    <source>
        <dbReference type="ARBA" id="ARBA00022679"/>
    </source>
</evidence>
<organism evidence="14 15">
    <name type="scientific">Hydrogenovibrio thermophilus</name>
    <dbReference type="NCBI Taxonomy" id="265883"/>
    <lineage>
        <taxon>Bacteria</taxon>
        <taxon>Pseudomonadati</taxon>
        <taxon>Pseudomonadota</taxon>
        <taxon>Gammaproteobacteria</taxon>
        <taxon>Thiotrichales</taxon>
        <taxon>Piscirickettsiaceae</taxon>
        <taxon>Hydrogenovibrio</taxon>
    </lineage>
</organism>
<dbReference type="Gene3D" id="3.40.50.2000">
    <property type="entry name" value="Glycogen Phosphorylase B"/>
    <property type="match status" value="2"/>
</dbReference>
<keyword evidence="3" id="KW-1003">Cell membrane</keyword>
<dbReference type="InterPro" id="IPR011908">
    <property type="entry name" value="LipoPS_heptosylTferase-I"/>
</dbReference>
<dbReference type="SUPFAM" id="SSF53756">
    <property type="entry name" value="UDP-Glycosyltransferase/glycogen phosphorylase"/>
    <property type="match status" value="1"/>
</dbReference>
<evidence type="ECO:0000256" key="12">
    <source>
        <dbReference type="ARBA" id="ARBA00044330"/>
    </source>
</evidence>
<comment type="catalytic activity">
    <reaction evidence="13">
        <text>an alpha-Kdo-(2-&gt;4)-alpha-Kdo-(2-&gt;6)-lipid A + ADP-L-glycero-beta-D-manno-heptose = an L-alpha-D-Hep-(1-&gt;5)-[alpha-Kdo-(2-&gt;4)]-alpha-Kdo-(2-&gt;6)-lipid A + ADP + H(+)</text>
        <dbReference type="Rhea" id="RHEA:74067"/>
        <dbReference type="ChEBI" id="CHEBI:15378"/>
        <dbReference type="ChEBI" id="CHEBI:61506"/>
        <dbReference type="ChEBI" id="CHEBI:176431"/>
        <dbReference type="ChEBI" id="CHEBI:193068"/>
        <dbReference type="ChEBI" id="CHEBI:456216"/>
        <dbReference type="EC" id="2.4.99.23"/>
    </reaction>
</comment>
<dbReference type="AlphaFoldDB" id="A0A410H3X7"/>
<evidence type="ECO:0000256" key="13">
    <source>
        <dbReference type="ARBA" id="ARBA00049201"/>
    </source>
</evidence>
<dbReference type="GO" id="GO:0008713">
    <property type="term" value="F:ADP-heptose-lipopolysaccharide heptosyltransferase activity"/>
    <property type="evidence" value="ECO:0007669"/>
    <property type="project" value="TreeGrafter"/>
</dbReference>
<dbReference type="GO" id="GO:0005886">
    <property type="term" value="C:plasma membrane"/>
    <property type="evidence" value="ECO:0007669"/>
    <property type="project" value="UniProtKB-SubCell"/>
</dbReference>
<dbReference type="EC" id="2.4.99.23" evidence="10"/>
<evidence type="ECO:0000313" key="15">
    <source>
        <dbReference type="Proteomes" id="UP000285478"/>
    </source>
</evidence>
<dbReference type="PANTHER" id="PTHR30160">
    <property type="entry name" value="TETRAACYLDISACCHARIDE 4'-KINASE-RELATED"/>
    <property type="match status" value="1"/>
</dbReference>
<dbReference type="GO" id="GO:0009244">
    <property type="term" value="P:lipopolysaccharide core region biosynthetic process"/>
    <property type="evidence" value="ECO:0007669"/>
    <property type="project" value="InterPro"/>
</dbReference>
<dbReference type="InterPro" id="IPR002201">
    <property type="entry name" value="Glyco_trans_9"/>
</dbReference>
<name>A0A410H3X7_9GAMM</name>
<dbReference type="Pfam" id="PF01075">
    <property type="entry name" value="Glyco_transf_9"/>
    <property type="match status" value="1"/>
</dbReference>
<evidence type="ECO:0000256" key="8">
    <source>
        <dbReference type="ARBA" id="ARBA00023136"/>
    </source>
</evidence>
<dbReference type="InterPro" id="IPR051199">
    <property type="entry name" value="LPS_LOS_Heptosyltrfase"/>
</dbReference>
<evidence type="ECO:0000256" key="1">
    <source>
        <dbReference type="ARBA" id="ARBA00004515"/>
    </source>
</evidence>
<accession>A0A410H3X7</accession>
<keyword evidence="15" id="KW-1185">Reference proteome</keyword>
<comment type="subcellular location">
    <subcellularLocation>
        <location evidence="1">Cell inner membrane</location>
        <topology evidence="1">Peripheral membrane protein</topology>
        <orientation evidence="1">Cytoplasmic side</orientation>
    </subcellularLocation>
</comment>
<keyword evidence="6 14" id="KW-0808">Transferase</keyword>
<evidence type="ECO:0000256" key="9">
    <source>
        <dbReference type="ARBA" id="ARBA00043995"/>
    </source>
</evidence>
<dbReference type="KEGG" id="htr:EPV75_08120"/>
<evidence type="ECO:0000256" key="10">
    <source>
        <dbReference type="ARBA" id="ARBA00044041"/>
    </source>
</evidence>
<evidence type="ECO:0000256" key="3">
    <source>
        <dbReference type="ARBA" id="ARBA00022475"/>
    </source>
</evidence>
<evidence type="ECO:0000256" key="7">
    <source>
        <dbReference type="ARBA" id="ARBA00022985"/>
    </source>
</evidence>
<comment type="pathway">
    <text evidence="2">Bacterial outer membrane biogenesis; LPS core biosynthesis.</text>
</comment>
<dbReference type="Proteomes" id="UP000285478">
    <property type="component" value="Chromosome"/>
</dbReference>
<evidence type="ECO:0000256" key="2">
    <source>
        <dbReference type="ARBA" id="ARBA00004713"/>
    </source>
</evidence>
<evidence type="ECO:0000256" key="11">
    <source>
        <dbReference type="ARBA" id="ARBA00044190"/>
    </source>
</evidence>
<keyword evidence="5" id="KW-0328">Glycosyltransferase</keyword>
<reference evidence="14 15" key="1">
    <citation type="journal article" date="2018" name="Environ. Microbiol.">
        <title>Genomes of ubiquitous marine and hypersaline Hydrogenovibrio, Thiomicrorhabdus and Thiomicrospira spp. encode a diversity of mechanisms to sustain chemolithoautotrophy in heterogeneous environments.</title>
        <authorList>
            <person name="Scott K.M."/>
            <person name="Williams J."/>
            <person name="Porter C.M.B."/>
            <person name="Russel S."/>
            <person name="Harmer T.L."/>
            <person name="Paul J.H."/>
            <person name="Antonen K.M."/>
            <person name="Bridges M.K."/>
            <person name="Camper G.J."/>
            <person name="Campla C.K."/>
            <person name="Casella L.G."/>
            <person name="Chase E."/>
            <person name="Conrad J.W."/>
            <person name="Cruz M.C."/>
            <person name="Dunlap D.S."/>
            <person name="Duran L."/>
            <person name="Fahsbender E.M."/>
            <person name="Goldsmith D.B."/>
            <person name="Keeley R.F."/>
            <person name="Kondoff M.R."/>
            <person name="Kussy B.I."/>
            <person name="Lane M.K."/>
            <person name="Lawler S."/>
            <person name="Leigh B.A."/>
            <person name="Lewis C."/>
            <person name="Lostal L.M."/>
            <person name="Marking D."/>
            <person name="Mancera P.A."/>
            <person name="McClenthan E.C."/>
            <person name="McIntyre E.A."/>
            <person name="Mine J.A."/>
            <person name="Modi S."/>
            <person name="Moore B.D."/>
            <person name="Morgan W.A."/>
            <person name="Nelson K.M."/>
            <person name="Nguyen K.N."/>
            <person name="Ogburn N."/>
            <person name="Parrino D.G."/>
            <person name="Pedapudi A.D."/>
            <person name="Pelham R.P."/>
            <person name="Preece A.M."/>
            <person name="Rampersad E.A."/>
            <person name="Richardson J.C."/>
            <person name="Rodgers C.M."/>
            <person name="Schaffer B.L."/>
            <person name="Sheridan N.E."/>
            <person name="Solone M.R."/>
            <person name="Staley Z.R."/>
            <person name="Tabuchi M."/>
            <person name="Waide R.J."/>
            <person name="Wanjugi P.W."/>
            <person name="Young S."/>
            <person name="Clum A."/>
            <person name="Daum C."/>
            <person name="Huntemann M."/>
            <person name="Ivanova N."/>
            <person name="Kyrpides N."/>
            <person name="Mikhailova N."/>
            <person name="Palaniappan K."/>
            <person name="Pillay M."/>
            <person name="Reddy T.B.K."/>
            <person name="Shapiro N."/>
            <person name="Stamatis D."/>
            <person name="Varghese N."/>
            <person name="Woyke T."/>
            <person name="Boden R."/>
            <person name="Freyermuth S.K."/>
            <person name="Kerfeld C.A."/>
        </authorList>
    </citation>
    <scope>NUCLEOTIDE SEQUENCE [LARGE SCALE GENOMIC DNA]</scope>
    <source>
        <strain evidence="14 15">JR-2</strain>
    </source>
</reference>
<gene>
    <name evidence="14" type="primary">waaC</name>
    <name evidence="14" type="ORF">EPV75_08120</name>
</gene>
<proteinExistence type="inferred from homology"/>
<dbReference type="PANTHER" id="PTHR30160:SF19">
    <property type="entry name" value="LIPOPOLYSACCHARIDE HEPTOSYLTRANSFERASE 1"/>
    <property type="match status" value="1"/>
</dbReference>
<evidence type="ECO:0000313" key="14">
    <source>
        <dbReference type="EMBL" id="QAB15632.1"/>
    </source>
</evidence>
<dbReference type="RefSeq" id="WP_128385047.1">
    <property type="nucleotide sequence ID" value="NZ_CP035033.1"/>
</dbReference>
<sequence length="353" mass="39678">MKKILILKPSSFGDIVHVFAAVADVIRKRQDVEVHWLVDDQYHDIPKWSRHVDRVFAINRKRLRRFDSFTFGMFSRFVIQKLKRENYDLILDFYFGWQDAKLVQKIGAPFVGPTRSMLEVMKDDPRIAGLYARTVDFDPTLPSVLFYRTLMAKAVGYELDTLRLKYDVDLSHSNSGVSFQGPYVVFVHSTSGAAKNWPLEYWERLAEFFIADGVTVVLPWGSEEEKVRAQKIVNGRPEIVLLPGMTLKALAVLITESVGVIGGDTGLTHIASILAVPTVRIFGATSSNAAVPSNEAIDLCSSLGCSPCMNRNSCERNDIETFSVYPPCYESIAPEKVFLSFKQAQQLSVAALR</sequence>
<dbReference type="NCBIfam" id="TIGR02193">
    <property type="entry name" value="heptsyl_trn_I"/>
    <property type="match status" value="1"/>
</dbReference>
<keyword evidence="8" id="KW-0472">Membrane</keyword>
<dbReference type="GO" id="GO:0005829">
    <property type="term" value="C:cytosol"/>
    <property type="evidence" value="ECO:0007669"/>
    <property type="project" value="TreeGrafter"/>
</dbReference>
<dbReference type="CDD" id="cd03789">
    <property type="entry name" value="GT9_LPS_heptosyltransferase"/>
    <property type="match status" value="1"/>
</dbReference>
<keyword evidence="7" id="KW-0448">Lipopolysaccharide biosynthesis</keyword>
<dbReference type="EMBL" id="CP035033">
    <property type="protein sequence ID" value="QAB15632.1"/>
    <property type="molecule type" value="Genomic_DNA"/>
</dbReference>
<evidence type="ECO:0000256" key="4">
    <source>
        <dbReference type="ARBA" id="ARBA00022519"/>
    </source>
</evidence>
<protein>
    <recommendedName>
        <fullName evidence="11">Lipopolysaccharide heptosyltransferase 1</fullName>
        <ecNumber evidence="10">2.4.99.23</ecNumber>
    </recommendedName>
    <alternativeName>
        <fullName evidence="12">ADP-heptose:lipopolysaccharide heptosyltransferase I</fullName>
    </alternativeName>
</protein>